<dbReference type="Pfam" id="PF02866">
    <property type="entry name" value="Ldh_1_C"/>
    <property type="match status" value="1"/>
</dbReference>
<dbReference type="FunFam" id="3.90.110.10:FF:000002">
    <property type="entry name" value="Malate dehydrogenase"/>
    <property type="match status" value="1"/>
</dbReference>
<evidence type="ECO:0000259" key="6">
    <source>
        <dbReference type="Pfam" id="PF00056"/>
    </source>
</evidence>
<comment type="caution">
    <text evidence="8">The sequence shown here is derived from an EMBL/GenBank/DDBJ whole genome shotgun (WGS) entry which is preliminary data.</text>
</comment>
<dbReference type="InterPro" id="IPR022383">
    <property type="entry name" value="Lactate/malate_DH_C"/>
</dbReference>
<dbReference type="AlphaFoldDB" id="S9VFT7"/>
<dbReference type="InterPro" id="IPR001236">
    <property type="entry name" value="Lactate/malate_DH_N"/>
</dbReference>
<comment type="similarity">
    <text evidence="1">Belongs to the LDH/MDH superfamily. MDH type 2 family.</text>
</comment>
<dbReference type="PROSITE" id="PS00068">
    <property type="entry name" value="MDH"/>
    <property type="match status" value="1"/>
</dbReference>
<dbReference type="InterPro" id="IPR010945">
    <property type="entry name" value="Malate_DH_type2"/>
</dbReference>
<dbReference type="OrthoDB" id="4069699at2759"/>
<dbReference type="GO" id="GO:0030060">
    <property type="term" value="F:L-malate dehydrogenase (NAD+) activity"/>
    <property type="evidence" value="ECO:0007669"/>
    <property type="project" value="UniProtKB-EC"/>
</dbReference>
<keyword evidence="5" id="KW-0812">Transmembrane</keyword>
<dbReference type="EC" id="1.1.1.37" evidence="2"/>
<keyword evidence="9" id="KW-1185">Reference proteome</keyword>
<evidence type="ECO:0000256" key="3">
    <source>
        <dbReference type="ARBA" id="ARBA00023002"/>
    </source>
</evidence>
<accession>S9VFT7</accession>
<dbReference type="Pfam" id="PF00056">
    <property type="entry name" value="Ldh_1_N"/>
    <property type="match status" value="1"/>
</dbReference>
<sequence>MIIVVCTRTTRFDVNDLPSLCLSRLPSRCIDTQVVFSLRDPALVFSFCLLSISLHCCVCWCSSFLSFPFYLHKMIVTITGAAGQVAYSLLAMIAAGELYGPETHVVLRLLDLEMALQVLEGVREELQDSVYPLLDGVEITSDARAAFAGADMVLMCGAFPRRQGMERQDLLQVNKAIFMEQGAVLGEVAAPGCRVVVVGNPANTNALVLLHAAKGRIDPRHVTALTRLDHNRAAGLLAARAGVHVRAVRNCIVWGNHNTTQVPDVTNATIDGRAAREAIADEAFLDTTFPQQVRLRGQDIIRLRGKSAALSTGKAIIDHARDWLAGTPEGVMVSMAVYSAGNPYGIPEDLIFSFPCTCKDGEWTIVPGLDVSTIQEGLRATADERGGGEEAGGEPLARAREARRYQVARLRRDKQLRAIIT</sequence>
<feature type="domain" description="Lactate/malate dehydrogenase N-terminal" evidence="6">
    <location>
        <begin position="76"/>
        <end position="214"/>
    </location>
</feature>
<dbReference type="Proteomes" id="UP000015354">
    <property type="component" value="Unassembled WGS sequence"/>
</dbReference>
<dbReference type="Gene3D" id="3.40.50.720">
    <property type="entry name" value="NAD(P)-binding Rossmann-like Domain"/>
    <property type="match status" value="1"/>
</dbReference>
<reference evidence="8 9" key="1">
    <citation type="journal article" date="2013" name="PLoS ONE">
        <title>Predicting the Proteins of Angomonas deanei, Strigomonas culicis and Their Respective Endosymbionts Reveals New Aspects of the Trypanosomatidae Family.</title>
        <authorList>
            <person name="Motta M.C."/>
            <person name="Martins A.C."/>
            <person name="de Souza S.S."/>
            <person name="Catta-Preta C.M."/>
            <person name="Silva R."/>
            <person name="Klein C.C."/>
            <person name="de Almeida L.G."/>
            <person name="de Lima Cunha O."/>
            <person name="Ciapina L.P."/>
            <person name="Brocchi M."/>
            <person name="Colabardini A.C."/>
            <person name="de Araujo Lima B."/>
            <person name="Machado C.R."/>
            <person name="de Almeida Soares C.M."/>
            <person name="Probst C.M."/>
            <person name="de Menezes C.B."/>
            <person name="Thompson C.E."/>
            <person name="Bartholomeu D.C."/>
            <person name="Gradia D.F."/>
            <person name="Pavoni D.P."/>
            <person name="Grisard E.C."/>
            <person name="Fantinatti-Garboggini F."/>
            <person name="Marchini F.K."/>
            <person name="Rodrigues-Luiz G.F."/>
            <person name="Wagner G."/>
            <person name="Goldman G.H."/>
            <person name="Fietto J.L."/>
            <person name="Elias M.C."/>
            <person name="Goldman M.H."/>
            <person name="Sagot M.F."/>
            <person name="Pereira M."/>
            <person name="Stoco P.H."/>
            <person name="de Mendonca-Neto R.P."/>
            <person name="Teixeira S.M."/>
            <person name="Maciel T.E."/>
            <person name="de Oliveira Mendes T.A."/>
            <person name="Urmenyi T.P."/>
            <person name="de Souza W."/>
            <person name="Schenkman S."/>
            <person name="de Vasconcelos A.T."/>
        </authorList>
    </citation>
    <scope>NUCLEOTIDE SEQUENCE [LARGE SCALE GENOMIC DNA]</scope>
</reference>
<evidence type="ECO:0000313" key="8">
    <source>
        <dbReference type="EMBL" id="EPY22015.1"/>
    </source>
</evidence>
<dbReference type="NCBIfam" id="NF003916">
    <property type="entry name" value="PRK05442.1"/>
    <property type="match status" value="1"/>
</dbReference>
<evidence type="ECO:0000256" key="2">
    <source>
        <dbReference type="ARBA" id="ARBA00012995"/>
    </source>
</evidence>
<dbReference type="NCBIfam" id="TIGR01759">
    <property type="entry name" value="MalateDH-SF1"/>
    <property type="match status" value="1"/>
</dbReference>
<proteinExistence type="inferred from homology"/>
<gene>
    <name evidence="8" type="ORF">STCU_08382</name>
</gene>
<dbReference type="FunFam" id="3.40.50.720:FF:000010">
    <property type="entry name" value="Malate dehydrogenase"/>
    <property type="match status" value="1"/>
</dbReference>
<protein>
    <recommendedName>
        <fullName evidence="2">malate dehydrogenase</fullName>
        <ecNumber evidence="2">1.1.1.37</ecNumber>
    </recommendedName>
</protein>
<dbReference type="InterPro" id="IPR015955">
    <property type="entry name" value="Lactate_DH/Glyco_Ohase_4_C"/>
</dbReference>
<evidence type="ECO:0000256" key="5">
    <source>
        <dbReference type="SAM" id="Phobius"/>
    </source>
</evidence>
<evidence type="ECO:0000259" key="7">
    <source>
        <dbReference type="Pfam" id="PF02866"/>
    </source>
</evidence>
<dbReference type="InterPro" id="IPR001252">
    <property type="entry name" value="Malate_DH_AS"/>
</dbReference>
<evidence type="ECO:0000256" key="1">
    <source>
        <dbReference type="ARBA" id="ARBA00009613"/>
    </source>
</evidence>
<evidence type="ECO:0000313" key="9">
    <source>
        <dbReference type="Proteomes" id="UP000015354"/>
    </source>
</evidence>
<dbReference type="SUPFAM" id="SSF56327">
    <property type="entry name" value="LDH C-terminal domain-like"/>
    <property type="match status" value="1"/>
</dbReference>
<feature type="transmembrane region" description="Helical" evidence="5">
    <location>
        <begin position="42"/>
        <end position="67"/>
    </location>
</feature>
<dbReference type="SUPFAM" id="SSF51735">
    <property type="entry name" value="NAD(P)-binding Rossmann-fold domains"/>
    <property type="match status" value="1"/>
</dbReference>
<dbReference type="EMBL" id="ATMH01008382">
    <property type="protein sequence ID" value="EPY22015.1"/>
    <property type="molecule type" value="Genomic_DNA"/>
</dbReference>
<feature type="domain" description="Lactate/malate dehydrogenase C-terminal" evidence="7">
    <location>
        <begin position="226"/>
        <end position="373"/>
    </location>
</feature>
<keyword evidence="5" id="KW-0472">Membrane</keyword>
<dbReference type="Gene3D" id="3.90.110.10">
    <property type="entry name" value="Lactate dehydrogenase/glycoside hydrolase, family 4, C-terminal"/>
    <property type="match status" value="1"/>
</dbReference>
<name>S9VFT7_9TRYP</name>
<dbReference type="GO" id="GO:0006108">
    <property type="term" value="P:malate metabolic process"/>
    <property type="evidence" value="ECO:0007669"/>
    <property type="project" value="InterPro"/>
</dbReference>
<evidence type="ECO:0000256" key="4">
    <source>
        <dbReference type="ARBA" id="ARBA00023027"/>
    </source>
</evidence>
<keyword evidence="5" id="KW-1133">Transmembrane helix</keyword>
<dbReference type="InterPro" id="IPR036291">
    <property type="entry name" value="NAD(P)-bd_dom_sf"/>
</dbReference>
<dbReference type="PANTHER" id="PTHR23382">
    <property type="entry name" value="MALATE DEHYDROGENASE"/>
    <property type="match status" value="1"/>
</dbReference>
<organism evidence="8 9">
    <name type="scientific">Strigomonas culicis</name>
    <dbReference type="NCBI Taxonomy" id="28005"/>
    <lineage>
        <taxon>Eukaryota</taxon>
        <taxon>Discoba</taxon>
        <taxon>Euglenozoa</taxon>
        <taxon>Kinetoplastea</taxon>
        <taxon>Metakinetoplastina</taxon>
        <taxon>Trypanosomatida</taxon>
        <taxon>Trypanosomatidae</taxon>
        <taxon>Strigomonadinae</taxon>
        <taxon>Strigomonas</taxon>
    </lineage>
</organism>
<keyword evidence="3" id="KW-0560">Oxidoreductase</keyword>
<keyword evidence="4" id="KW-0520">NAD</keyword>